<dbReference type="NCBIfam" id="NF011398">
    <property type="entry name" value="PRK14823.1"/>
    <property type="match status" value="1"/>
</dbReference>
<dbReference type="EMBL" id="VATY01000004">
    <property type="protein sequence ID" value="TMM53660.1"/>
    <property type="molecule type" value="Genomic_DNA"/>
</dbReference>
<dbReference type="EC" id="3.6.1.66" evidence="10"/>
<comment type="catalytic activity">
    <reaction evidence="10">
        <text>ITP + H2O = IMP + diphosphate + H(+)</text>
        <dbReference type="Rhea" id="RHEA:29399"/>
        <dbReference type="ChEBI" id="CHEBI:15377"/>
        <dbReference type="ChEBI" id="CHEBI:15378"/>
        <dbReference type="ChEBI" id="CHEBI:33019"/>
        <dbReference type="ChEBI" id="CHEBI:58053"/>
        <dbReference type="ChEBI" id="CHEBI:61402"/>
        <dbReference type="EC" id="3.6.1.66"/>
    </reaction>
</comment>
<evidence type="ECO:0000313" key="13">
    <source>
        <dbReference type="Proteomes" id="UP000310314"/>
    </source>
</evidence>
<evidence type="ECO:0000256" key="1">
    <source>
        <dbReference type="ARBA" id="ARBA00008023"/>
    </source>
</evidence>
<evidence type="ECO:0000256" key="5">
    <source>
        <dbReference type="ARBA" id="ARBA00022801"/>
    </source>
</evidence>
<evidence type="ECO:0000256" key="4">
    <source>
        <dbReference type="ARBA" id="ARBA00022741"/>
    </source>
</evidence>
<feature type="binding site" evidence="10">
    <location>
        <begin position="176"/>
        <end position="177"/>
    </location>
    <ligand>
        <name>substrate</name>
    </ligand>
</feature>
<dbReference type="RefSeq" id="WP_138659284.1">
    <property type="nucleotide sequence ID" value="NZ_VATY01000004.1"/>
</dbReference>
<feature type="binding site" evidence="10">
    <location>
        <begin position="7"/>
        <end position="12"/>
    </location>
    <ligand>
        <name>substrate</name>
    </ligand>
</feature>
<comment type="catalytic activity">
    <reaction evidence="9 10">
        <text>XTP + H2O = XMP + diphosphate + H(+)</text>
        <dbReference type="Rhea" id="RHEA:28610"/>
        <dbReference type="ChEBI" id="CHEBI:15377"/>
        <dbReference type="ChEBI" id="CHEBI:15378"/>
        <dbReference type="ChEBI" id="CHEBI:33019"/>
        <dbReference type="ChEBI" id="CHEBI:57464"/>
        <dbReference type="ChEBI" id="CHEBI:61314"/>
        <dbReference type="EC" id="3.6.1.66"/>
    </reaction>
</comment>
<dbReference type="InterPro" id="IPR029001">
    <property type="entry name" value="ITPase-like_fam"/>
</dbReference>
<dbReference type="FunFam" id="3.90.950.10:FF:000001">
    <property type="entry name" value="dITP/XTP pyrophosphatase"/>
    <property type="match status" value="1"/>
</dbReference>
<evidence type="ECO:0000256" key="2">
    <source>
        <dbReference type="ARBA" id="ARBA00011738"/>
    </source>
</evidence>
<dbReference type="Pfam" id="PF01725">
    <property type="entry name" value="Ham1p_like"/>
    <property type="match status" value="1"/>
</dbReference>
<dbReference type="GO" id="GO:0035870">
    <property type="term" value="F:dITP diphosphatase activity"/>
    <property type="evidence" value="ECO:0007669"/>
    <property type="project" value="UniProtKB-UniRule"/>
</dbReference>
<feature type="binding site" evidence="10">
    <location>
        <position position="171"/>
    </location>
    <ligand>
        <name>substrate</name>
    </ligand>
</feature>
<keyword evidence="13" id="KW-1185">Reference proteome</keyword>
<evidence type="ECO:0000256" key="10">
    <source>
        <dbReference type="HAMAP-Rule" id="MF_01405"/>
    </source>
</evidence>
<dbReference type="GO" id="GO:0017111">
    <property type="term" value="F:ribonucleoside triphosphate phosphatase activity"/>
    <property type="evidence" value="ECO:0007669"/>
    <property type="project" value="InterPro"/>
</dbReference>
<reference evidence="12 13" key="1">
    <citation type="submission" date="2019-05" db="EMBL/GenBank/DDBJ databases">
        <authorList>
            <person name="Zhang J.-Y."/>
            <person name="Feg X."/>
            <person name="Du Z.-J."/>
        </authorList>
    </citation>
    <scope>NUCLEOTIDE SEQUENCE [LARGE SCALE GENOMIC DNA]</scope>
    <source>
        <strain evidence="12 13">RZ26</strain>
    </source>
</reference>
<evidence type="ECO:0000256" key="3">
    <source>
        <dbReference type="ARBA" id="ARBA00022723"/>
    </source>
</evidence>
<keyword evidence="6 10" id="KW-0460">Magnesium</keyword>
<dbReference type="InterPro" id="IPR002637">
    <property type="entry name" value="RdgB/HAM1"/>
</dbReference>
<comment type="cofactor">
    <cofactor evidence="10">
        <name>Mg(2+)</name>
        <dbReference type="ChEBI" id="CHEBI:18420"/>
    </cofactor>
    <text evidence="10">Binds 1 Mg(2+) ion per subunit.</text>
</comment>
<evidence type="ECO:0000256" key="7">
    <source>
        <dbReference type="ARBA" id="ARBA00023080"/>
    </source>
</evidence>
<dbReference type="Gene3D" id="3.90.950.10">
    <property type="match status" value="1"/>
</dbReference>
<dbReference type="NCBIfam" id="TIGR00042">
    <property type="entry name" value="RdgB/HAM1 family non-canonical purine NTP pyrophosphatase"/>
    <property type="match status" value="1"/>
</dbReference>
<dbReference type="GO" id="GO:0005829">
    <property type="term" value="C:cytosol"/>
    <property type="evidence" value="ECO:0007669"/>
    <property type="project" value="TreeGrafter"/>
</dbReference>
<proteinExistence type="inferred from homology"/>
<comment type="caution">
    <text evidence="12">The sequence shown here is derived from an EMBL/GenBank/DDBJ whole genome shotgun (WGS) entry which is preliminary data.</text>
</comment>
<keyword evidence="3 10" id="KW-0479">Metal-binding</keyword>
<feature type="binding site" evidence="10">
    <location>
        <position position="69"/>
    </location>
    <ligand>
        <name>substrate</name>
    </ligand>
</feature>
<feature type="binding site" evidence="10">
    <location>
        <begin position="148"/>
        <end position="151"/>
    </location>
    <ligand>
        <name>substrate</name>
    </ligand>
</feature>
<gene>
    <name evidence="12" type="ORF">FEE95_17310</name>
</gene>
<dbReference type="Proteomes" id="UP000310314">
    <property type="component" value="Unassembled WGS sequence"/>
</dbReference>
<evidence type="ECO:0000256" key="9">
    <source>
        <dbReference type="ARBA" id="ARBA00052017"/>
    </source>
</evidence>
<keyword evidence="5 10" id="KW-0378">Hydrolase</keyword>
<dbReference type="PANTHER" id="PTHR11067">
    <property type="entry name" value="INOSINE TRIPHOSPHATE PYROPHOSPHATASE/HAM1 PROTEIN"/>
    <property type="match status" value="1"/>
</dbReference>
<dbReference type="InterPro" id="IPR020922">
    <property type="entry name" value="dITP/XTP_pyrophosphatase"/>
</dbReference>
<dbReference type="AlphaFoldDB" id="A0A5S3PHA2"/>
<feature type="binding site" evidence="10">
    <location>
        <position position="68"/>
    </location>
    <ligand>
        <name>Mg(2+)</name>
        <dbReference type="ChEBI" id="CHEBI:18420"/>
    </ligand>
</feature>
<dbReference type="OrthoDB" id="9807456at2"/>
<comment type="function">
    <text evidence="10">Pyrophosphatase that catalyzes the hydrolysis of nucleoside triphosphates to their monophosphate derivatives, with a high preference for the non-canonical purine nucleotides XTP (xanthosine triphosphate), dITP (deoxyinosine triphosphate) and ITP. Seems to function as a house-cleaning enzyme that removes non-canonical purine nucleotides from the nucleotide pool, thus preventing their incorporation into DNA/RNA and avoiding chromosomal lesions.</text>
</comment>
<dbReference type="PANTHER" id="PTHR11067:SF9">
    <property type="entry name" value="INOSINE TRIPHOSPHATE PYROPHOSPHATASE"/>
    <property type="match status" value="1"/>
</dbReference>
<dbReference type="CDD" id="cd00515">
    <property type="entry name" value="HAM1"/>
    <property type="match status" value="1"/>
</dbReference>
<dbReference type="GO" id="GO:0036222">
    <property type="term" value="F:XTP diphosphatase activity"/>
    <property type="evidence" value="ECO:0007669"/>
    <property type="project" value="UniProtKB-UniRule"/>
</dbReference>
<keyword evidence="4 10" id="KW-0547">Nucleotide-binding</keyword>
<comment type="catalytic activity">
    <reaction evidence="8 10">
        <text>dITP + H2O = dIMP + diphosphate + H(+)</text>
        <dbReference type="Rhea" id="RHEA:28342"/>
        <dbReference type="ChEBI" id="CHEBI:15377"/>
        <dbReference type="ChEBI" id="CHEBI:15378"/>
        <dbReference type="ChEBI" id="CHEBI:33019"/>
        <dbReference type="ChEBI" id="CHEBI:61194"/>
        <dbReference type="ChEBI" id="CHEBI:61382"/>
        <dbReference type="EC" id="3.6.1.66"/>
    </reaction>
</comment>
<evidence type="ECO:0000256" key="6">
    <source>
        <dbReference type="ARBA" id="ARBA00022842"/>
    </source>
</evidence>
<organism evidence="12 13">
    <name type="scientific">Maribacter algarum</name>
    <name type="common">ex Zhang et al. 2020</name>
    <dbReference type="NCBI Taxonomy" id="2578118"/>
    <lineage>
        <taxon>Bacteria</taxon>
        <taxon>Pseudomonadati</taxon>
        <taxon>Bacteroidota</taxon>
        <taxon>Flavobacteriia</taxon>
        <taxon>Flavobacteriales</taxon>
        <taxon>Flavobacteriaceae</taxon>
        <taxon>Maribacter</taxon>
    </lineage>
</organism>
<keyword evidence="7 10" id="KW-0546">Nucleotide metabolism</keyword>
<comment type="caution">
    <text evidence="10">Lacks conserved residue(s) required for the propagation of feature annotation.</text>
</comment>
<evidence type="ECO:0000256" key="8">
    <source>
        <dbReference type="ARBA" id="ARBA00051875"/>
    </source>
</evidence>
<dbReference type="GO" id="GO:0000166">
    <property type="term" value="F:nucleotide binding"/>
    <property type="evidence" value="ECO:0007669"/>
    <property type="project" value="UniProtKB-KW"/>
</dbReference>
<evidence type="ECO:0000313" key="12">
    <source>
        <dbReference type="EMBL" id="TMM53660.1"/>
    </source>
</evidence>
<sequence length="193" mass="21624">MKLVFATHNQNKFEEVKVLLPPYIELVSLTDIGCYDEIPETSETLQGNAQIKADFVTDHYNLPCFADDTGLLVDALNGAPGVYSARYAGEQKNAEDNMNKLLSELENKDSRSARFETVIALNLKEQNIHFTGVAKGQITKVKNGQKGFGYDPIFQPEGYEKTFAELSLEIKNTISHRGKAIQQLVTFLQKQSY</sequence>
<dbReference type="GO" id="GO:0009117">
    <property type="term" value="P:nucleotide metabolic process"/>
    <property type="evidence" value="ECO:0007669"/>
    <property type="project" value="UniProtKB-KW"/>
</dbReference>
<dbReference type="SUPFAM" id="SSF52972">
    <property type="entry name" value="ITPase-like"/>
    <property type="match status" value="1"/>
</dbReference>
<dbReference type="GO" id="GO:0046872">
    <property type="term" value="F:metal ion binding"/>
    <property type="evidence" value="ECO:0007669"/>
    <property type="project" value="UniProtKB-KW"/>
</dbReference>
<dbReference type="GO" id="GO:0036220">
    <property type="term" value="F:ITP diphosphatase activity"/>
    <property type="evidence" value="ECO:0007669"/>
    <property type="project" value="UniProtKB-UniRule"/>
</dbReference>
<comment type="similarity">
    <text evidence="1 10 11">Belongs to the HAM1 NTPase family.</text>
</comment>
<comment type="subunit">
    <text evidence="2 10">Homodimer.</text>
</comment>
<protein>
    <recommendedName>
        <fullName evidence="10">dITP/XTP pyrophosphatase</fullName>
        <ecNumber evidence="10">3.6.1.66</ecNumber>
    </recommendedName>
    <alternativeName>
        <fullName evidence="10">Non-canonical purine NTP pyrophosphatase</fullName>
    </alternativeName>
    <alternativeName>
        <fullName evidence="10">Non-standard purine NTP pyrophosphatase</fullName>
    </alternativeName>
    <alternativeName>
        <fullName evidence="10">Nucleoside-triphosphate diphosphatase</fullName>
    </alternativeName>
    <alternativeName>
        <fullName evidence="10">Nucleoside-triphosphate pyrophosphatase</fullName>
        <shortName evidence="10">NTPase</shortName>
    </alternativeName>
</protein>
<feature type="active site" description="Proton acceptor" evidence="10">
    <location>
        <position position="68"/>
    </location>
</feature>
<dbReference type="HAMAP" id="MF_01405">
    <property type="entry name" value="Non_canon_purine_NTPase"/>
    <property type="match status" value="1"/>
</dbReference>
<dbReference type="GO" id="GO:0009146">
    <property type="term" value="P:purine nucleoside triphosphate catabolic process"/>
    <property type="evidence" value="ECO:0007669"/>
    <property type="project" value="UniProtKB-UniRule"/>
</dbReference>
<accession>A0A5S3PHA2</accession>
<evidence type="ECO:0000256" key="11">
    <source>
        <dbReference type="RuleBase" id="RU003781"/>
    </source>
</evidence>
<name>A0A5S3PHA2_9FLAO</name>